<dbReference type="InterPro" id="IPR002347">
    <property type="entry name" value="SDR_fam"/>
</dbReference>
<comment type="caution">
    <text evidence="4">The sequence shown here is derived from an EMBL/GenBank/DDBJ whole genome shotgun (WGS) entry which is preliminary data.</text>
</comment>
<accession>A0ABP8G0Q2</accession>
<evidence type="ECO:0000256" key="2">
    <source>
        <dbReference type="ARBA" id="ARBA00023002"/>
    </source>
</evidence>
<evidence type="ECO:0000256" key="3">
    <source>
        <dbReference type="RuleBase" id="RU000363"/>
    </source>
</evidence>
<dbReference type="PANTHER" id="PTHR42901">
    <property type="entry name" value="ALCOHOL DEHYDROGENASE"/>
    <property type="match status" value="1"/>
</dbReference>
<dbReference type="InterPro" id="IPR036291">
    <property type="entry name" value="NAD(P)-bd_dom_sf"/>
</dbReference>
<dbReference type="SUPFAM" id="SSF51735">
    <property type="entry name" value="NAD(P)-binding Rossmann-fold domains"/>
    <property type="match status" value="1"/>
</dbReference>
<sequence>MSQKKTALITGASSGIGRATAMVLAQNGFRIIAAGRRVERLQELVNQYGEDTILPIAFDVRDKVAVQDAFTNLPSDWSTIDLLINNAGNAHGLAPIQSGDVDDWDAMLDINVKGLLYVTKAVLPGMVARKSGHIINIGSIAGKEAYANGNVYCASKFAVDALSKAMRIDLVQEGVKVSEINPGAVETEFSEVRFKGDKERAATVYKGYEALQPEDIADLIHFMVTRPSRVNLAEVLILPAAQASATVMHKQL</sequence>
<dbReference type="Pfam" id="PF00106">
    <property type="entry name" value="adh_short"/>
    <property type="match status" value="1"/>
</dbReference>
<keyword evidence="5" id="KW-1185">Reference proteome</keyword>
<dbReference type="Proteomes" id="UP001501844">
    <property type="component" value="Unassembled WGS sequence"/>
</dbReference>
<dbReference type="EMBL" id="BAABGX010000003">
    <property type="protein sequence ID" value="GAA4314915.1"/>
    <property type="molecule type" value="Genomic_DNA"/>
</dbReference>
<dbReference type="Gene3D" id="3.40.50.720">
    <property type="entry name" value="NAD(P)-binding Rossmann-like Domain"/>
    <property type="match status" value="1"/>
</dbReference>
<evidence type="ECO:0000256" key="1">
    <source>
        <dbReference type="ARBA" id="ARBA00006484"/>
    </source>
</evidence>
<comment type="similarity">
    <text evidence="1 3">Belongs to the short-chain dehydrogenases/reductases (SDR) family.</text>
</comment>
<dbReference type="PANTHER" id="PTHR42901:SF1">
    <property type="entry name" value="ALCOHOL DEHYDROGENASE"/>
    <property type="match status" value="1"/>
</dbReference>
<protein>
    <recommendedName>
        <fullName evidence="6">NADP-dependent 3-hydroxy acid dehydrogenase YdfG</fullName>
    </recommendedName>
</protein>
<name>A0ABP8G0Q2_9BACT</name>
<evidence type="ECO:0000313" key="4">
    <source>
        <dbReference type="EMBL" id="GAA4314915.1"/>
    </source>
</evidence>
<dbReference type="InterPro" id="IPR020904">
    <property type="entry name" value="Sc_DH/Rdtase_CS"/>
</dbReference>
<dbReference type="PRINTS" id="PR00081">
    <property type="entry name" value="GDHRDH"/>
</dbReference>
<organism evidence="4 5">
    <name type="scientific">Nibribacter koreensis</name>
    <dbReference type="NCBI Taxonomy" id="1084519"/>
    <lineage>
        <taxon>Bacteria</taxon>
        <taxon>Pseudomonadati</taxon>
        <taxon>Bacteroidota</taxon>
        <taxon>Cytophagia</taxon>
        <taxon>Cytophagales</taxon>
        <taxon>Hymenobacteraceae</taxon>
        <taxon>Nibribacter</taxon>
    </lineage>
</organism>
<gene>
    <name evidence="4" type="ORF">GCM10023183_35310</name>
</gene>
<dbReference type="PRINTS" id="PR00080">
    <property type="entry name" value="SDRFAMILY"/>
</dbReference>
<dbReference type="RefSeq" id="WP_345169190.1">
    <property type="nucleotide sequence ID" value="NZ_BAABGX010000003.1"/>
</dbReference>
<proteinExistence type="inferred from homology"/>
<dbReference type="PROSITE" id="PS00061">
    <property type="entry name" value="ADH_SHORT"/>
    <property type="match status" value="1"/>
</dbReference>
<evidence type="ECO:0000313" key="5">
    <source>
        <dbReference type="Proteomes" id="UP001501844"/>
    </source>
</evidence>
<keyword evidence="2" id="KW-0560">Oxidoreductase</keyword>
<evidence type="ECO:0008006" key="6">
    <source>
        <dbReference type="Google" id="ProtNLM"/>
    </source>
</evidence>
<reference evidence="5" key="1">
    <citation type="journal article" date="2019" name="Int. J. Syst. Evol. Microbiol.">
        <title>The Global Catalogue of Microorganisms (GCM) 10K type strain sequencing project: providing services to taxonomists for standard genome sequencing and annotation.</title>
        <authorList>
            <consortium name="The Broad Institute Genomics Platform"/>
            <consortium name="The Broad Institute Genome Sequencing Center for Infectious Disease"/>
            <person name="Wu L."/>
            <person name="Ma J."/>
        </authorList>
    </citation>
    <scope>NUCLEOTIDE SEQUENCE [LARGE SCALE GENOMIC DNA]</scope>
    <source>
        <strain evidence="5">JCM 17917</strain>
    </source>
</reference>